<reference evidence="3 4" key="1">
    <citation type="submission" date="2018-11" db="EMBL/GenBank/DDBJ databases">
        <title>Rhodococcus spongicola sp. nov. and Rhodococcus xishaensis sp. nov. from marine sponges.</title>
        <authorList>
            <person name="Li L."/>
            <person name="Lin H.W."/>
        </authorList>
    </citation>
    <scope>NUCLEOTIDE SEQUENCE [LARGE SCALE GENOMIC DNA]</scope>
    <source>
        <strain evidence="3 4">CCTCC AB2014297</strain>
    </source>
</reference>
<dbReference type="EMBL" id="RKLP01000003">
    <property type="protein sequence ID" value="RVW10124.1"/>
    <property type="molecule type" value="Genomic_DNA"/>
</dbReference>
<dbReference type="OrthoDB" id="3874132at2"/>
<dbReference type="RefSeq" id="WP_127915508.1">
    <property type="nucleotide sequence ID" value="NZ_RKLP01000003.1"/>
</dbReference>
<evidence type="ECO:0000256" key="1">
    <source>
        <dbReference type="SAM" id="MobiDB-lite"/>
    </source>
</evidence>
<organism evidence="3 4">
    <name type="scientific">Prescottella agglutinans</name>
    <dbReference type="NCBI Taxonomy" id="1644129"/>
    <lineage>
        <taxon>Bacteria</taxon>
        <taxon>Bacillati</taxon>
        <taxon>Actinomycetota</taxon>
        <taxon>Actinomycetes</taxon>
        <taxon>Mycobacteriales</taxon>
        <taxon>Nocardiaceae</taxon>
        <taxon>Prescottella</taxon>
    </lineage>
</organism>
<proteinExistence type="predicted"/>
<evidence type="ECO:0000313" key="4">
    <source>
        <dbReference type="Proteomes" id="UP000286208"/>
    </source>
</evidence>
<protein>
    <recommendedName>
        <fullName evidence="2">Outer membrane channel protein CpnT-like N-terminal domain-containing protein</fullName>
    </recommendedName>
</protein>
<dbReference type="Pfam" id="PF25547">
    <property type="entry name" value="WXG100_2"/>
    <property type="match status" value="1"/>
</dbReference>
<feature type="compositionally biased region" description="Basic and acidic residues" evidence="1">
    <location>
        <begin position="276"/>
        <end position="286"/>
    </location>
</feature>
<name>A0A438BGM6_9NOCA</name>
<dbReference type="Proteomes" id="UP000286208">
    <property type="component" value="Unassembled WGS sequence"/>
</dbReference>
<evidence type="ECO:0000259" key="2">
    <source>
        <dbReference type="Pfam" id="PF25547"/>
    </source>
</evidence>
<evidence type="ECO:0000313" key="3">
    <source>
        <dbReference type="EMBL" id="RVW10124.1"/>
    </source>
</evidence>
<keyword evidence="4" id="KW-1185">Reference proteome</keyword>
<comment type="caution">
    <text evidence="3">The sequence shown here is derived from an EMBL/GenBank/DDBJ whole genome shotgun (WGS) entry which is preliminary data.</text>
</comment>
<feature type="domain" description="Outer membrane channel protein CpnT-like N-terminal" evidence="2">
    <location>
        <begin position="5"/>
        <end position="148"/>
    </location>
</feature>
<feature type="region of interest" description="Disordered" evidence="1">
    <location>
        <begin position="274"/>
        <end position="298"/>
    </location>
</feature>
<accession>A0A438BGM6</accession>
<sequence>MGIEIPGPLRTVASVVVGQDWPEADETSLRRLSDAWAVTAVDVEGIGAQGSAAMELALAGVVGAVNDAMDTHWQAVGGRDGAVEQLAEVCRQLADACEATAAEVEQAKLMIIGSLVALAAEIAALAATAVATFGTSAAAIPAAELATQFAIRQILMKLLRSVAEEVVVGVVKEVALAGGVQLLQIAEGNRAGLDLGALGKEALGAAAEGVVGGLIGKGGAGGLVVDGIENAGRRAAAGLAVDLGVGGIGTAAGDAAKGEEVTLEGVLKGAATEAVDGMRDSVRRPEPSAPPSSSLNMN</sequence>
<gene>
    <name evidence="3" type="ORF">EGT67_07860</name>
</gene>
<dbReference type="InterPro" id="IPR057746">
    <property type="entry name" value="CpnT-like_N"/>
</dbReference>
<dbReference type="AlphaFoldDB" id="A0A438BGM6"/>